<protein>
    <submittedName>
        <fullName evidence="1">Uncharacterized protein</fullName>
    </submittedName>
</protein>
<dbReference type="AlphaFoldDB" id="A0A542VUC9"/>
<evidence type="ECO:0000313" key="2">
    <source>
        <dbReference type="Proteomes" id="UP000316887"/>
    </source>
</evidence>
<comment type="caution">
    <text evidence="1">The sequence shown here is derived from an EMBL/GenBank/DDBJ whole genome shotgun (WGS) entry which is preliminary data.</text>
</comment>
<evidence type="ECO:0000313" key="1">
    <source>
        <dbReference type="EMBL" id="TQL14930.1"/>
    </source>
</evidence>
<dbReference type="Proteomes" id="UP000316887">
    <property type="component" value="Unassembled WGS sequence"/>
</dbReference>
<dbReference type="EMBL" id="VFOF01000007">
    <property type="protein sequence ID" value="TQL14930.1"/>
    <property type="molecule type" value="Genomic_DNA"/>
</dbReference>
<reference evidence="1 2" key="1">
    <citation type="submission" date="2019-06" db="EMBL/GenBank/DDBJ databases">
        <title>Genome sequencing of Zymomonas mobilis strains for genetic engineering and biofuel applications.</title>
        <authorList>
            <person name="Teravest M."/>
        </authorList>
    </citation>
    <scope>NUCLEOTIDE SEQUENCE [LARGE SCALE GENOMIC DNA]</scope>
    <source>
        <strain evidence="1 2">AN0101</strain>
    </source>
</reference>
<accession>A0A542VUC9</accession>
<sequence length="125" mass="13705">MAQPGEVCSFWSDHGGKQKFHLCISMQGCFLYLNSPKTKSYPGDFVISNRDVPFLPPTADGNSIISCNVLLRKSDDDLLSEGADCLGTVPLKVMRQLVTFLEGTPVMAEDDRSDALDGLYDWVGV</sequence>
<organism evidence="1 2">
    <name type="scientific">Zymomonas mobilis</name>
    <dbReference type="NCBI Taxonomy" id="542"/>
    <lineage>
        <taxon>Bacteria</taxon>
        <taxon>Pseudomonadati</taxon>
        <taxon>Pseudomonadota</taxon>
        <taxon>Alphaproteobacteria</taxon>
        <taxon>Sphingomonadales</taxon>
        <taxon>Zymomonadaceae</taxon>
        <taxon>Zymomonas</taxon>
    </lineage>
</organism>
<gene>
    <name evidence="1" type="ORF">FBY58_1860</name>
</gene>
<proteinExistence type="predicted"/>
<name>A0A542VUC9_ZYMMB</name>